<reference evidence="1" key="1">
    <citation type="submission" date="2020-12" db="EMBL/GenBank/DDBJ databases">
        <title>Paenibacillus polymyxa LMG 27872: a double-edged sword.</title>
        <authorList>
            <person name="Langendries S."/>
            <person name="Garcia Mendez S."/>
            <person name="Beirinckx S."/>
            <person name="Viaene T."/>
            <person name="Baeyen S."/>
            <person name="Goeminne G."/>
            <person name="Willems A."/>
            <person name="Debode J."/>
            <person name="Goormachtig S."/>
        </authorList>
    </citation>
    <scope>NUCLEOTIDE SEQUENCE</scope>
    <source>
        <strain evidence="1">LMG 27872</strain>
    </source>
</reference>
<dbReference type="RefSeq" id="WP_165144848.1">
    <property type="nucleotide sequence ID" value="NZ_JAEHFQ010000001.1"/>
</dbReference>
<proteinExistence type="predicted"/>
<dbReference type="EMBL" id="JAEHFQ010000001">
    <property type="protein sequence ID" value="MBM0631976.1"/>
    <property type="molecule type" value="Genomic_DNA"/>
</dbReference>
<organism evidence="1 2">
    <name type="scientific">Paenibacillus polymyxa</name>
    <name type="common">Bacillus polymyxa</name>
    <dbReference type="NCBI Taxonomy" id="1406"/>
    <lineage>
        <taxon>Bacteria</taxon>
        <taxon>Bacillati</taxon>
        <taxon>Bacillota</taxon>
        <taxon>Bacilli</taxon>
        <taxon>Bacillales</taxon>
        <taxon>Paenibacillaceae</taxon>
        <taxon>Paenibacillus</taxon>
    </lineage>
</organism>
<name>A0A8I1LP25_PAEPO</name>
<evidence type="ECO:0000313" key="1">
    <source>
        <dbReference type="EMBL" id="MBM0631976.1"/>
    </source>
</evidence>
<protein>
    <submittedName>
        <fullName evidence="1">Uncharacterized protein</fullName>
    </submittedName>
</protein>
<dbReference type="AlphaFoldDB" id="A0A8I1LP25"/>
<gene>
    <name evidence="1" type="ORF">JDW19_02385</name>
</gene>
<evidence type="ECO:0000313" key="2">
    <source>
        <dbReference type="Proteomes" id="UP000650605"/>
    </source>
</evidence>
<dbReference type="Proteomes" id="UP000650605">
    <property type="component" value="Unassembled WGS sequence"/>
</dbReference>
<comment type="caution">
    <text evidence="1">The sequence shown here is derived from an EMBL/GenBank/DDBJ whole genome shotgun (WGS) entry which is preliminary data.</text>
</comment>
<sequence>MKPIQYDSPNYQPLPGILSPVSIREFRGLNTYDPLSIDERFLTDMQNMTTSDYPAITTRPGYAVIGQAGNRVLGMGVWEGRELHVVFNDGTWRRWNGSDWATLVSGLNTSAEWTFTNFQGNLDRVNLIGCNGVDAMRRYDGGSVQWLGGSSPASGKYITTYQNRLWCAVGKELWASKLDNPTVWDSFLTEEGSYCRQMESSRGEQISMLTGSLTKLTIGMPNSLHELYGGLPSDFNTKLITEDMGPVANKATVTQEGFLRFIHRTGIYDYGGGTLPSKSFSDIIGTYLDGVTDQSAAGTDGTRMLFNIPGDKLLVYDPRPGIQAWSLWRGIQAVHFIQMGNKLYVGDAQGRVLRLEGQTDAGNAIAWSATTKPFNGGTIAQKQRWYKLWVVVELSGNMDIYVSSSISGNDWTLVNSISGSGAPQVRRVIIPVAKFTRENWIRVRFSGSGWARIHEFTRQVRQLPLY</sequence>
<accession>A0A8I1LP25</accession>